<dbReference type="RefSeq" id="WP_209948912.1">
    <property type="nucleotide sequence ID" value="NZ_JAGGJU010000016.1"/>
</dbReference>
<evidence type="ECO:0000313" key="1">
    <source>
        <dbReference type="EMBL" id="MBP1853261.1"/>
    </source>
</evidence>
<gene>
    <name evidence="1" type="ORF">J2Z17_004722</name>
</gene>
<proteinExistence type="predicted"/>
<name>A0ABS4E5N5_9HYPH</name>
<comment type="caution">
    <text evidence="1">The sequence shown here is derived from an EMBL/GenBank/DDBJ whole genome shotgun (WGS) entry which is preliminary data.</text>
</comment>
<protein>
    <submittedName>
        <fullName evidence="1">Uncharacterized protein</fullName>
    </submittedName>
</protein>
<dbReference type="EMBL" id="JAGGJU010000016">
    <property type="protein sequence ID" value="MBP1853261.1"/>
    <property type="molecule type" value="Genomic_DNA"/>
</dbReference>
<organism evidence="1 2">
    <name type="scientific">Rhizobium halophytocola</name>
    <dbReference type="NCBI Taxonomy" id="735519"/>
    <lineage>
        <taxon>Bacteria</taxon>
        <taxon>Pseudomonadati</taxon>
        <taxon>Pseudomonadota</taxon>
        <taxon>Alphaproteobacteria</taxon>
        <taxon>Hyphomicrobiales</taxon>
        <taxon>Rhizobiaceae</taxon>
        <taxon>Rhizobium/Agrobacterium group</taxon>
        <taxon>Rhizobium</taxon>
    </lineage>
</organism>
<dbReference type="Proteomes" id="UP000759443">
    <property type="component" value="Unassembled WGS sequence"/>
</dbReference>
<sequence>MSSLASTTWKFDVPNSGTVVWTFNQDATASALGRQVGRWVEDDNGNFIIELNGQNPGGYKSVWAGRHADGNGQGVSSPIFNNATFSFTMAKQPGMTEADGDFDPVELGLAS</sequence>
<reference evidence="1 2" key="1">
    <citation type="submission" date="2021-03" db="EMBL/GenBank/DDBJ databases">
        <title>Genomic Encyclopedia of Type Strains, Phase IV (KMG-IV): sequencing the most valuable type-strain genomes for metagenomic binning, comparative biology and taxonomic classification.</title>
        <authorList>
            <person name="Goeker M."/>
        </authorList>
    </citation>
    <scope>NUCLEOTIDE SEQUENCE [LARGE SCALE GENOMIC DNA]</scope>
    <source>
        <strain evidence="1 2">DSM 21600</strain>
    </source>
</reference>
<accession>A0ABS4E5N5</accession>
<evidence type="ECO:0000313" key="2">
    <source>
        <dbReference type="Proteomes" id="UP000759443"/>
    </source>
</evidence>
<keyword evidence="2" id="KW-1185">Reference proteome</keyword>